<accession>E3RRJ3</accession>
<organism evidence="3">
    <name type="scientific">Pyrenophora teres f. teres (strain 0-1)</name>
    <name type="common">Barley net blotch fungus</name>
    <name type="synonym">Drechslera teres f. teres</name>
    <dbReference type="NCBI Taxonomy" id="861557"/>
    <lineage>
        <taxon>Eukaryota</taxon>
        <taxon>Fungi</taxon>
        <taxon>Dikarya</taxon>
        <taxon>Ascomycota</taxon>
        <taxon>Pezizomycotina</taxon>
        <taxon>Dothideomycetes</taxon>
        <taxon>Pleosporomycetidae</taxon>
        <taxon>Pleosporales</taxon>
        <taxon>Pleosporineae</taxon>
        <taxon>Pleosporaceae</taxon>
        <taxon>Pyrenophora</taxon>
    </lineage>
</organism>
<keyword evidence="3" id="KW-1185">Reference proteome</keyword>
<evidence type="ECO:0000313" key="2">
    <source>
        <dbReference type="EMBL" id="EFQ91654.1"/>
    </source>
</evidence>
<keyword evidence="1" id="KW-0732">Signal</keyword>
<feature type="signal peptide" evidence="1">
    <location>
        <begin position="1"/>
        <end position="18"/>
    </location>
</feature>
<dbReference type="HOGENOM" id="CLU_2777188_0_0_1"/>
<proteinExistence type="predicted"/>
<reference evidence="2 3" key="1">
    <citation type="journal article" date="2010" name="Genome Biol.">
        <title>A first genome assembly of the barley fungal pathogen Pyrenophora teres f. teres.</title>
        <authorList>
            <person name="Ellwood S.R."/>
            <person name="Liu Z."/>
            <person name="Syme R.A."/>
            <person name="Lai Z."/>
            <person name="Hane J.K."/>
            <person name="Keiper F."/>
            <person name="Moffat C.S."/>
            <person name="Oliver R.P."/>
            <person name="Friesen T.L."/>
        </authorList>
    </citation>
    <scope>NUCLEOTIDE SEQUENCE [LARGE SCALE GENOMIC DNA]</scope>
    <source>
        <strain evidence="2 3">0-1</strain>
    </source>
</reference>
<gene>
    <name evidence="2" type="ORF">PTT_11431</name>
</gene>
<dbReference type="AlphaFoldDB" id="E3RRJ3"/>
<evidence type="ECO:0000256" key="1">
    <source>
        <dbReference type="SAM" id="SignalP"/>
    </source>
</evidence>
<dbReference type="OrthoDB" id="10284242at2759"/>
<dbReference type="EMBL" id="GL534659">
    <property type="protein sequence ID" value="EFQ91654.1"/>
    <property type="molecule type" value="Genomic_DNA"/>
</dbReference>
<dbReference type="Proteomes" id="UP000001067">
    <property type="component" value="Unassembled WGS sequence"/>
</dbReference>
<protein>
    <submittedName>
        <fullName evidence="2">Uncharacterized protein</fullName>
    </submittedName>
</protein>
<feature type="chain" id="PRO_5003181554" evidence="1">
    <location>
        <begin position="19"/>
        <end position="69"/>
    </location>
</feature>
<evidence type="ECO:0000313" key="3">
    <source>
        <dbReference type="Proteomes" id="UP000001067"/>
    </source>
</evidence>
<sequence length="69" mass="7525">MQFTTIITALFLATTAMACPNGPYRTGSSCDQTCAGAQRCGDDNYVIQCVNNVWTRKQHCEHCKFGACA</sequence>
<name>E3RRJ3_PYRTT</name>
<dbReference type="KEGG" id="pte:PTT_11431"/>